<gene>
    <name evidence="3" type="ORF">DFR79_1265</name>
</gene>
<dbReference type="RefSeq" id="WP_133515838.1">
    <property type="nucleotide sequence ID" value="NZ_SNWX01000026.1"/>
</dbReference>
<dbReference type="InterPro" id="IPR020904">
    <property type="entry name" value="Sc_DH/Rdtase_CS"/>
</dbReference>
<dbReference type="PANTHER" id="PTHR42760">
    <property type="entry name" value="SHORT-CHAIN DEHYDROGENASES/REDUCTASES FAMILY MEMBER"/>
    <property type="match status" value="1"/>
</dbReference>
<dbReference type="PRINTS" id="PR00080">
    <property type="entry name" value="SDRFAMILY"/>
</dbReference>
<evidence type="ECO:0000256" key="2">
    <source>
        <dbReference type="ARBA" id="ARBA00023002"/>
    </source>
</evidence>
<dbReference type="PRINTS" id="PR00081">
    <property type="entry name" value="GDHRDH"/>
</dbReference>
<dbReference type="PROSITE" id="PS00061">
    <property type="entry name" value="ADH_SHORT"/>
    <property type="match status" value="1"/>
</dbReference>
<keyword evidence="2" id="KW-0560">Oxidoreductase</keyword>
<comment type="similarity">
    <text evidence="1">Belongs to the short-chain dehydrogenases/reductases (SDR) family.</text>
</comment>
<sequence>MDLFNLEGKVAIVTGCSSKKGIGYAVAEGLAEAGADIAGVARSDLSEIKTAIESKTGQKFLGIQADLMEEENLDKIIEAALSEYGRIDILVNNAGIIRRDPILEFSAADWDAVMTVNLRNLFLLTQKTANYFVENEIKGKVINTASMLSYQGGKFVPAYTASKHAVAGITKSFCNELAAKGINVNAIAPGYIATNNTAPLREDEERNASILSRIPAGRWGQNDDLKGAAIFLASKASDYVHGSMIPVDGGWLSS</sequence>
<dbReference type="AlphaFoldDB" id="A0A4R6LI90"/>
<name>A0A4R6LI90_9FIRM</name>
<dbReference type="GO" id="GO:0008678">
    <property type="term" value="F:2-deoxy-D-gluconate 3-dehydrogenase activity"/>
    <property type="evidence" value="ECO:0007669"/>
    <property type="project" value="InterPro"/>
</dbReference>
<dbReference type="Gene3D" id="3.40.50.720">
    <property type="entry name" value="NAD(P)-binding Rossmann-like Domain"/>
    <property type="match status" value="1"/>
</dbReference>
<evidence type="ECO:0000313" key="4">
    <source>
        <dbReference type="Proteomes" id="UP000295064"/>
    </source>
</evidence>
<dbReference type="SUPFAM" id="SSF51735">
    <property type="entry name" value="NAD(P)-binding Rossmann-fold domains"/>
    <property type="match status" value="1"/>
</dbReference>
<dbReference type="PANTHER" id="PTHR42760:SF5">
    <property type="entry name" value="2-DEHYDRO-3-DEOXY-D-GLUCONATE 5-DEHYDROGENASE"/>
    <property type="match status" value="1"/>
</dbReference>
<proteinExistence type="inferred from homology"/>
<dbReference type="InterPro" id="IPR011286">
    <property type="entry name" value="2-deoxy-D-gluc_3_DH"/>
</dbReference>
<dbReference type="Pfam" id="PF13561">
    <property type="entry name" value="adh_short_C2"/>
    <property type="match status" value="1"/>
</dbReference>
<dbReference type="FunFam" id="3.40.50.720:FF:000084">
    <property type="entry name" value="Short-chain dehydrogenase reductase"/>
    <property type="match status" value="1"/>
</dbReference>
<dbReference type="InterPro" id="IPR002347">
    <property type="entry name" value="SDR_fam"/>
</dbReference>
<dbReference type="NCBIfam" id="TIGR01832">
    <property type="entry name" value="kduD"/>
    <property type="match status" value="1"/>
</dbReference>
<reference evidence="3 4" key="1">
    <citation type="submission" date="2019-03" db="EMBL/GenBank/DDBJ databases">
        <title>Subsurface microbial communities from deep shales in Ohio and West Virginia, USA.</title>
        <authorList>
            <person name="Wrighton K."/>
        </authorList>
    </citation>
    <scope>NUCLEOTIDE SEQUENCE [LARGE SCALE GENOMIC DNA]</scope>
    <source>
        <strain evidence="3 4">MA284_T2</strain>
    </source>
</reference>
<dbReference type="OrthoDB" id="9803333at2"/>
<dbReference type="InterPro" id="IPR036291">
    <property type="entry name" value="NAD(P)-bd_dom_sf"/>
</dbReference>
<dbReference type="EMBL" id="SNWX01000026">
    <property type="protein sequence ID" value="TDO83347.1"/>
    <property type="molecule type" value="Genomic_DNA"/>
</dbReference>
<dbReference type="Proteomes" id="UP000295064">
    <property type="component" value="Unassembled WGS sequence"/>
</dbReference>
<protein>
    <submittedName>
        <fullName evidence="3">2-deoxy-D-gluconate 3-dehydrogenase</fullName>
    </submittedName>
</protein>
<comment type="caution">
    <text evidence="3">The sequence shown here is derived from an EMBL/GenBank/DDBJ whole genome shotgun (WGS) entry which is preliminary data.</text>
</comment>
<dbReference type="GO" id="GO:0008206">
    <property type="term" value="P:bile acid metabolic process"/>
    <property type="evidence" value="ECO:0007669"/>
    <property type="project" value="UniProtKB-ARBA"/>
</dbReference>
<organism evidence="3 4">
    <name type="scientific">Halanaerobium saccharolyticum</name>
    <dbReference type="NCBI Taxonomy" id="43595"/>
    <lineage>
        <taxon>Bacteria</taxon>
        <taxon>Bacillati</taxon>
        <taxon>Bacillota</taxon>
        <taxon>Clostridia</taxon>
        <taxon>Halanaerobiales</taxon>
        <taxon>Halanaerobiaceae</taxon>
        <taxon>Halanaerobium</taxon>
    </lineage>
</organism>
<accession>A0A4R6LI90</accession>
<evidence type="ECO:0000256" key="1">
    <source>
        <dbReference type="ARBA" id="ARBA00006484"/>
    </source>
</evidence>
<dbReference type="GO" id="GO:0051287">
    <property type="term" value="F:NAD binding"/>
    <property type="evidence" value="ECO:0007669"/>
    <property type="project" value="InterPro"/>
</dbReference>
<evidence type="ECO:0000313" key="3">
    <source>
        <dbReference type="EMBL" id="TDO83347.1"/>
    </source>
</evidence>